<keyword evidence="3" id="KW-1185">Reference proteome</keyword>
<feature type="chain" id="PRO_5038597770" description="Extracellular solute-binding protein" evidence="1">
    <location>
        <begin position="22"/>
        <end position="182"/>
    </location>
</feature>
<dbReference type="Proteomes" id="UP000199300">
    <property type="component" value="Unassembled WGS sequence"/>
</dbReference>
<sequence>MRSRLLLFGCCLLLFLLTGCNDIEGNHDLEVFRVMFVSSVPPAYQETISEYASALLADQLGEHMALEVIITLPSHEKLMLEIYNREVDLFVVDNNYQNILLDPYGLTPLDEFEQQITASVNKTDYVRTDEETGTDHLYAIPLTSESQFVQELGLAFEQELLVGVVSTSPHQQLAKQLIKDWL</sequence>
<dbReference type="STRING" id="872970.SAMN04488134_102195"/>
<evidence type="ECO:0000313" key="3">
    <source>
        <dbReference type="Proteomes" id="UP000199300"/>
    </source>
</evidence>
<dbReference type="EMBL" id="FODJ01000002">
    <property type="protein sequence ID" value="SEN88737.1"/>
    <property type="molecule type" value="Genomic_DNA"/>
</dbReference>
<reference evidence="2 3" key="1">
    <citation type="submission" date="2016-10" db="EMBL/GenBank/DDBJ databases">
        <authorList>
            <person name="de Groot N.N."/>
        </authorList>
    </citation>
    <scope>NUCLEOTIDE SEQUENCE [LARGE SCALE GENOMIC DNA]</scope>
    <source>
        <strain evidence="2 3">CGMCC 1.10434</strain>
    </source>
</reference>
<proteinExistence type="predicted"/>
<dbReference type="AlphaFoldDB" id="A0A1H8K7Q7"/>
<evidence type="ECO:0000313" key="2">
    <source>
        <dbReference type="EMBL" id="SEN88737.1"/>
    </source>
</evidence>
<evidence type="ECO:0008006" key="4">
    <source>
        <dbReference type="Google" id="ProtNLM"/>
    </source>
</evidence>
<protein>
    <recommendedName>
        <fullName evidence="4">Extracellular solute-binding protein</fullName>
    </recommendedName>
</protein>
<accession>A0A1H8K7Q7</accession>
<dbReference type="OrthoDB" id="2943141at2"/>
<name>A0A1H8K7Q7_9BACI</name>
<gene>
    <name evidence="2" type="ORF">SAMN04488134_102195</name>
</gene>
<keyword evidence="1" id="KW-0732">Signal</keyword>
<dbReference type="PROSITE" id="PS51257">
    <property type="entry name" value="PROKAR_LIPOPROTEIN"/>
    <property type="match status" value="1"/>
</dbReference>
<evidence type="ECO:0000256" key="1">
    <source>
        <dbReference type="SAM" id="SignalP"/>
    </source>
</evidence>
<organism evidence="2 3">
    <name type="scientific">Amphibacillus marinus</name>
    <dbReference type="NCBI Taxonomy" id="872970"/>
    <lineage>
        <taxon>Bacteria</taxon>
        <taxon>Bacillati</taxon>
        <taxon>Bacillota</taxon>
        <taxon>Bacilli</taxon>
        <taxon>Bacillales</taxon>
        <taxon>Bacillaceae</taxon>
        <taxon>Amphibacillus</taxon>
    </lineage>
</organism>
<feature type="signal peptide" evidence="1">
    <location>
        <begin position="1"/>
        <end position="21"/>
    </location>
</feature>
<dbReference type="RefSeq" id="WP_091495406.1">
    <property type="nucleotide sequence ID" value="NZ_FODJ01000002.1"/>
</dbReference>